<protein>
    <recommendedName>
        <fullName evidence="6">BHLH domain-containing protein</fullName>
    </recommendedName>
</protein>
<dbReference type="Pfam" id="PF00010">
    <property type="entry name" value="HLH"/>
    <property type="match status" value="1"/>
</dbReference>
<dbReference type="GO" id="GO:0003677">
    <property type="term" value="F:DNA binding"/>
    <property type="evidence" value="ECO:0007669"/>
    <property type="project" value="UniProtKB-KW"/>
</dbReference>
<keyword evidence="5" id="KW-0539">Nucleus</keyword>
<keyword evidence="3" id="KW-0238">DNA-binding</keyword>
<dbReference type="Proteomes" id="UP001164929">
    <property type="component" value="Chromosome 11"/>
</dbReference>
<evidence type="ECO:0000259" key="6">
    <source>
        <dbReference type="PROSITE" id="PS50888"/>
    </source>
</evidence>
<dbReference type="PROSITE" id="PS50888">
    <property type="entry name" value="BHLH"/>
    <property type="match status" value="1"/>
</dbReference>
<dbReference type="InterPro" id="IPR036638">
    <property type="entry name" value="HLH_DNA-bd_sf"/>
</dbReference>
<dbReference type="Gene3D" id="4.10.280.10">
    <property type="entry name" value="Helix-loop-helix DNA-binding domain"/>
    <property type="match status" value="1"/>
</dbReference>
<reference evidence="7" key="1">
    <citation type="journal article" date="2023" name="Mol. Ecol. Resour.">
        <title>Chromosome-level genome assembly of a triploid poplar Populus alba 'Berolinensis'.</title>
        <authorList>
            <person name="Chen S."/>
            <person name="Yu Y."/>
            <person name="Wang X."/>
            <person name="Wang S."/>
            <person name="Zhang T."/>
            <person name="Zhou Y."/>
            <person name="He R."/>
            <person name="Meng N."/>
            <person name="Wang Y."/>
            <person name="Liu W."/>
            <person name="Liu Z."/>
            <person name="Liu J."/>
            <person name="Guo Q."/>
            <person name="Huang H."/>
            <person name="Sederoff R.R."/>
            <person name="Wang G."/>
            <person name="Qu G."/>
            <person name="Chen S."/>
        </authorList>
    </citation>
    <scope>NUCLEOTIDE SEQUENCE</scope>
    <source>
        <strain evidence="7">SC-2020</strain>
    </source>
</reference>
<keyword evidence="8" id="KW-1185">Reference proteome</keyword>
<dbReference type="SMART" id="SM00353">
    <property type="entry name" value="HLH"/>
    <property type="match status" value="1"/>
</dbReference>
<dbReference type="Pfam" id="PF16420">
    <property type="entry name" value="ATG7_N"/>
    <property type="match status" value="1"/>
</dbReference>
<keyword evidence="2" id="KW-0805">Transcription regulation</keyword>
<dbReference type="SUPFAM" id="SSF47459">
    <property type="entry name" value="HLH, helix-loop-helix DNA-binding domain"/>
    <property type="match status" value="1"/>
</dbReference>
<evidence type="ECO:0000313" key="8">
    <source>
        <dbReference type="Proteomes" id="UP001164929"/>
    </source>
</evidence>
<dbReference type="Gene3D" id="3.40.140.70">
    <property type="entry name" value="Ubiquitin-like modifier-activating enzyme ATG7 N-terminal domain"/>
    <property type="match status" value="1"/>
</dbReference>
<proteinExistence type="predicted"/>
<evidence type="ECO:0000256" key="1">
    <source>
        <dbReference type="ARBA" id="ARBA00004123"/>
    </source>
</evidence>
<dbReference type="InterPro" id="IPR042522">
    <property type="entry name" value="Atg7_N_1"/>
</dbReference>
<dbReference type="InterPro" id="IPR045847">
    <property type="entry name" value="AIG1-like"/>
</dbReference>
<organism evidence="7 8">
    <name type="scientific">Populus alba x Populus x berolinensis</name>
    <dbReference type="NCBI Taxonomy" id="444605"/>
    <lineage>
        <taxon>Eukaryota</taxon>
        <taxon>Viridiplantae</taxon>
        <taxon>Streptophyta</taxon>
        <taxon>Embryophyta</taxon>
        <taxon>Tracheophyta</taxon>
        <taxon>Spermatophyta</taxon>
        <taxon>Magnoliopsida</taxon>
        <taxon>eudicotyledons</taxon>
        <taxon>Gunneridae</taxon>
        <taxon>Pentapetalae</taxon>
        <taxon>rosids</taxon>
        <taxon>fabids</taxon>
        <taxon>Malpighiales</taxon>
        <taxon>Salicaceae</taxon>
        <taxon>Saliceae</taxon>
        <taxon>Populus</taxon>
    </lineage>
</organism>
<evidence type="ECO:0000256" key="5">
    <source>
        <dbReference type="ARBA" id="ARBA00023242"/>
    </source>
</evidence>
<evidence type="ECO:0000256" key="3">
    <source>
        <dbReference type="ARBA" id="ARBA00023125"/>
    </source>
</evidence>
<evidence type="ECO:0000256" key="4">
    <source>
        <dbReference type="ARBA" id="ARBA00023163"/>
    </source>
</evidence>
<dbReference type="AlphaFoldDB" id="A0AAD6M5W7"/>
<dbReference type="PANTHER" id="PTHR45844:SF9">
    <property type="entry name" value="OS09G0463900 PROTEIN"/>
    <property type="match status" value="1"/>
</dbReference>
<keyword evidence="4" id="KW-0804">Transcription</keyword>
<dbReference type="GO" id="GO:0005634">
    <property type="term" value="C:nucleus"/>
    <property type="evidence" value="ECO:0007669"/>
    <property type="project" value="UniProtKB-SubCell"/>
</dbReference>
<accession>A0AAD6M5W7</accession>
<comment type="subcellular location">
    <subcellularLocation>
        <location evidence="1">Nucleus</location>
    </subcellularLocation>
</comment>
<feature type="domain" description="BHLH" evidence="6">
    <location>
        <begin position="34"/>
        <end position="84"/>
    </location>
</feature>
<evidence type="ECO:0000313" key="7">
    <source>
        <dbReference type="EMBL" id="KAJ6979242.1"/>
    </source>
</evidence>
<dbReference type="GO" id="GO:0046983">
    <property type="term" value="F:protein dimerization activity"/>
    <property type="evidence" value="ECO:0007669"/>
    <property type="project" value="InterPro"/>
</dbReference>
<dbReference type="InterPro" id="IPR011598">
    <property type="entry name" value="bHLH_dom"/>
</dbReference>
<dbReference type="PANTHER" id="PTHR45844">
    <property type="entry name" value="TRANSCRIPTION FACTOR BHLH30"/>
    <property type="match status" value="1"/>
</dbReference>
<dbReference type="GO" id="GO:0003700">
    <property type="term" value="F:DNA-binding transcription factor activity"/>
    <property type="evidence" value="ECO:0007669"/>
    <property type="project" value="InterPro"/>
</dbReference>
<dbReference type="InterPro" id="IPR032197">
    <property type="entry name" value="Atg7_N"/>
</dbReference>
<comment type="caution">
    <text evidence="7">The sequence shown here is derived from an EMBL/GenBank/DDBJ whole genome shotgun (WGS) entry which is preliminary data.</text>
</comment>
<evidence type="ECO:0000256" key="2">
    <source>
        <dbReference type="ARBA" id="ARBA00023015"/>
    </source>
</evidence>
<name>A0AAD6M5W7_9ROSI</name>
<dbReference type="EMBL" id="JAQIZT010000011">
    <property type="protein sequence ID" value="KAJ6979242.1"/>
    <property type="molecule type" value="Genomic_DNA"/>
</dbReference>
<sequence length="392" mass="43234">MVSQALMLDAEEGELLKEPARIGKMGISEAKAFAALKSHSEAERRRRERINAHLATLRGLVPCTEKQMDKATLLAAVISQVKELKKNALEACKDLLVPMDDDEVKVETYFDRTLHFKASICCDYRPELLSELQNAIDALPLKMVSTEISTLGSRLKNEFVLADRRNKNALDDAGAIQLLTNSIHQTLTSVLEKGSASPEYSPGTTLPNKRRRVTFFDSSSSISRECVLAREEKSGNGCGGSSSTTKFQFVPFNSLVSGSSLKLNKYGIDDSPIAITGFYAPCSHSQVSNHLTLLAESLPLMRMISLQCQHSVAVTGTDALYPGHFIIQIHWRPSIPWIKGFAKGGSKQDIHTGRAMEDSVFVFPVLVLDPPAILIESKRALEWFASEEVRII</sequence>
<gene>
    <name evidence="7" type="ORF">NC653_027409</name>
</gene>